<evidence type="ECO:0000313" key="3">
    <source>
        <dbReference type="EMBL" id="KAK8741772.1"/>
    </source>
</evidence>
<feature type="domain" description="TGFBR3/Endoglin-like N-terminal" evidence="2">
    <location>
        <begin position="111"/>
        <end position="255"/>
    </location>
</feature>
<name>A0AAW0XCZ3_CHEQU</name>
<dbReference type="AlphaFoldDB" id="A0AAW0XCZ3"/>
<dbReference type="Pfam" id="PF26060">
    <property type="entry name" value="TGFBR3_N"/>
    <property type="match status" value="1"/>
</dbReference>
<feature type="non-terminal residue" evidence="3">
    <location>
        <position position="639"/>
    </location>
</feature>
<comment type="caution">
    <text evidence="3">The sequence shown here is derived from an EMBL/GenBank/DDBJ whole genome shotgun (WGS) entry which is preliminary data.</text>
</comment>
<organism evidence="3 4">
    <name type="scientific">Cherax quadricarinatus</name>
    <name type="common">Australian red claw crayfish</name>
    <dbReference type="NCBI Taxonomy" id="27406"/>
    <lineage>
        <taxon>Eukaryota</taxon>
        <taxon>Metazoa</taxon>
        <taxon>Ecdysozoa</taxon>
        <taxon>Arthropoda</taxon>
        <taxon>Crustacea</taxon>
        <taxon>Multicrustacea</taxon>
        <taxon>Malacostraca</taxon>
        <taxon>Eumalacostraca</taxon>
        <taxon>Eucarida</taxon>
        <taxon>Decapoda</taxon>
        <taxon>Pleocyemata</taxon>
        <taxon>Astacidea</taxon>
        <taxon>Parastacoidea</taxon>
        <taxon>Parastacidae</taxon>
        <taxon>Cherax</taxon>
    </lineage>
</organism>
<keyword evidence="1" id="KW-0325">Glycoprotein</keyword>
<dbReference type="EMBL" id="JARKIK010000030">
    <property type="protein sequence ID" value="KAK8741772.1"/>
    <property type="molecule type" value="Genomic_DNA"/>
</dbReference>
<reference evidence="3 4" key="1">
    <citation type="journal article" date="2024" name="BMC Genomics">
        <title>Genome assembly of redclaw crayfish (Cherax quadricarinatus) provides insights into its immune adaptation and hypoxia tolerance.</title>
        <authorList>
            <person name="Liu Z."/>
            <person name="Zheng J."/>
            <person name="Li H."/>
            <person name="Fang K."/>
            <person name="Wang S."/>
            <person name="He J."/>
            <person name="Zhou D."/>
            <person name="Weng S."/>
            <person name="Chi M."/>
            <person name="Gu Z."/>
            <person name="He J."/>
            <person name="Li F."/>
            <person name="Wang M."/>
        </authorList>
    </citation>
    <scope>NUCLEOTIDE SEQUENCE [LARGE SCALE GENOMIC DNA]</scope>
    <source>
        <strain evidence="3">ZL_2023a</strain>
    </source>
</reference>
<evidence type="ECO:0000313" key="4">
    <source>
        <dbReference type="Proteomes" id="UP001445076"/>
    </source>
</evidence>
<evidence type="ECO:0000259" key="2">
    <source>
        <dbReference type="Pfam" id="PF26060"/>
    </source>
</evidence>
<evidence type="ECO:0000256" key="1">
    <source>
        <dbReference type="ARBA" id="ARBA00023180"/>
    </source>
</evidence>
<accession>A0AAW0XCZ3</accession>
<protein>
    <recommendedName>
        <fullName evidence="2">TGFBR3/Endoglin-like N-terminal domain-containing protein</fullName>
    </recommendedName>
</protein>
<dbReference type="InterPro" id="IPR058899">
    <property type="entry name" value="TGFBR3/Endoglin-like_N"/>
</dbReference>
<sequence length="639" mass="69603">MVLQPTHGVDRTGVVLPWSSMMSSPETCRRPHQPQANLPPVPPLLLLLLLLLSSILTPAAGGEDGELCVVETPVKTQFVRPVVETNTICHGCLFPRPPTPTPDNNTPPVRQVHIVHVDNPEGGAVEVVVAGREEAQQVTAVREEAQQVTTARIALVLHTSSGKPPVVFTITTNPLSNTTKHLLLVNGEDEVRDSNLQYSVVRQQQLSEEELISSTEQKFGFITSYTRVALANTILLHLPQDDESDEGCDTEIKDESPVAQCYVSVEQPISGCYHHNMLGENDRDIHIIEVDGSSNSNGSLVLAVVGSGEGGSRGLSLASGRGIERNITLVLRTSRPTTWSLHATSLQGTITLLVGGGDQVENTSVSGPGVMVEVRRFDVPATFDQLILTVLTSVGPPVSYTRTTTPNKITITVLPRIENHVVSSFIPDEQPTVYAEDVAAVIQAGLSVSCDEESMTVAIPVYISDHVGGITMSLGDLSCSALMNVSHIVIKEKFDRCNFLRRSSSYQTTYINYVNVELGPTISDDEDFAGSGYGSDDEYYAARIPPIKVECEVEPRPTYHHMPLPATQATYKKQSSSESSAGATYKMDIFRDSDYKIPIRSDDFPASTNINRRLYIRTALASVMPWTEAYDADLRVVLE</sequence>
<proteinExistence type="predicted"/>
<gene>
    <name evidence="3" type="ORF">OTU49_002394</name>
</gene>
<keyword evidence="4" id="KW-1185">Reference proteome</keyword>
<dbReference type="Proteomes" id="UP001445076">
    <property type="component" value="Unassembled WGS sequence"/>
</dbReference>